<evidence type="ECO:0000313" key="5">
    <source>
        <dbReference type="Proteomes" id="UP001248581"/>
    </source>
</evidence>
<keyword evidence="5" id="KW-1185">Reference proteome</keyword>
<keyword evidence="1" id="KW-0808">Transferase</keyword>
<accession>A0ABY9TIG7</accession>
<dbReference type="InterPro" id="IPR000182">
    <property type="entry name" value="GNAT_dom"/>
</dbReference>
<evidence type="ECO:0000313" key="4">
    <source>
        <dbReference type="EMBL" id="WNC68656.1"/>
    </source>
</evidence>
<dbReference type="Gene3D" id="3.40.630.30">
    <property type="match status" value="1"/>
</dbReference>
<dbReference type="Proteomes" id="UP001248581">
    <property type="component" value="Chromosome"/>
</dbReference>
<dbReference type="InterPro" id="IPR050832">
    <property type="entry name" value="Bact_Acetyltransf"/>
</dbReference>
<dbReference type="EMBL" id="CP134146">
    <property type="protein sequence ID" value="WNC68656.1"/>
    <property type="molecule type" value="Genomic_DNA"/>
</dbReference>
<dbReference type="Pfam" id="PF00583">
    <property type="entry name" value="Acetyltransf_1"/>
    <property type="match status" value="1"/>
</dbReference>
<evidence type="ECO:0000256" key="2">
    <source>
        <dbReference type="ARBA" id="ARBA00023315"/>
    </source>
</evidence>
<dbReference type="PANTHER" id="PTHR43877:SF5">
    <property type="entry name" value="BLL8307 PROTEIN"/>
    <property type="match status" value="1"/>
</dbReference>
<dbReference type="PROSITE" id="PS51186">
    <property type="entry name" value="GNAT"/>
    <property type="match status" value="1"/>
</dbReference>
<organism evidence="4 5">
    <name type="scientific">Thalassotalea nanhaiensis</name>
    <dbReference type="NCBI Taxonomy" id="3065648"/>
    <lineage>
        <taxon>Bacteria</taxon>
        <taxon>Pseudomonadati</taxon>
        <taxon>Pseudomonadota</taxon>
        <taxon>Gammaproteobacteria</taxon>
        <taxon>Alteromonadales</taxon>
        <taxon>Colwelliaceae</taxon>
        <taxon>Thalassotalea</taxon>
    </lineage>
</organism>
<reference evidence="5" key="1">
    <citation type="submission" date="2023-09" db="EMBL/GenBank/DDBJ databases">
        <authorList>
            <person name="Zhang C."/>
        </authorList>
    </citation>
    <scope>NUCLEOTIDE SEQUENCE [LARGE SCALE GENOMIC DNA]</scope>
    <source>
        <strain evidence="5">SQ345</strain>
    </source>
</reference>
<evidence type="ECO:0000256" key="1">
    <source>
        <dbReference type="ARBA" id="ARBA00022679"/>
    </source>
</evidence>
<name>A0ABY9TIG7_9GAMM</name>
<keyword evidence="2" id="KW-0012">Acyltransferase</keyword>
<dbReference type="InterPro" id="IPR016181">
    <property type="entry name" value="Acyl_CoA_acyltransferase"/>
</dbReference>
<evidence type="ECO:0000259" key="3">
    <source>
        <dbReference type="PROSITE" id="PS51186"/>
    </source>
</evidence>
<gene>
    <name evidence="4" type="ORF">RI845_00565</name>
</gene>
<dbReference type="PANTHER" id="PTHR43877">
    <property type="entry name" value="AMINOALKYLPHOSPHONATE N-ACETYLTRANSFERASE-RELATED-RELATED"/>
    <property type="match status" value="1"/>
</dbReference>
<protein>
    <submittedName>
        <fullName evidence="4">GNAT family N-acetyltransferase</fullName>
    </submittedName>
</protein>
<dbReference type="SUPFAM" id="SSF55729">
    <property type="entry name" value="Acyl-CoA N-acyltransferases (Nat)"/>
    <property type="match status" value="1"/>
</dbReference>
<proteinExistence type="predicted"/>
<sequence>MDIRTGELRSKDVIALLKEHHQDMLCHSPPESVHALDLAALDAADVTFWSLWIDDNLAGIGALKELNKQHGEIKSMRTSTNYLRKGVAGKMLAHIVQQAQLRSYKKLSLETGSMDAFIPARKLYLQFGFQSCSPFGQYKEDPNSMFMTKNIG</sequence>
<dbReference type="RefSeq" id="WP_348387810.1">
    <property type="nucleotide sequence ID" value="NZ_CP134146.1"/>
</dbReference>
<feature type="domain" description="N-acetyltransferase" evidence="3">
    <location>
        <begin position="1"/>
        <end position="152"/>
    </location>
</feature>